<dbReference type="InterPro" id="IPR026015">
    <property type="entry name" value="ATP_synth_OSCP/delta_N_sf"/>
</dbReference>
<sequence length="179" mass="20108">MTEIAKAYGKTLYDLAVECESVEQMLDEITTLRQAFEENPQFLTLMNTPNLTKEERVSIVDETFGGKIHIYLLNFLKIIAENGTAHEFIDTARQFRNEYNWENGIETVTVVSAVALGAKQEAQLVEKLSQVTGKTIHLEKKVDPAVIGGIRLQMEGLQMDGTVKNKLDAIRSRLLHTIA</sequence>
<proteinExistence type="inferred from homology"/>
<dbReference type="HAMAP" id="MF_01416">
    <property type="entry name" value="ATP_synth_delta_bact"/>
    <property type="match status" value="1"/>
</dbReference>
<evidence type="ECO:0000256" key="6">
    <source>
        <dbReference type="ARBA" id="ARBA00023196"/>
    </source>
</evidence>
<dbReference type="RefSeq" id="WP_087019017.1">
    <property type="nucleotide sequence ID" value="NZ_CP178353.1"/>
</dbReference>
<evidence type="ECO:0000256" key="1">
    <source>
        <dbReference type="ARBA" id="ARBA00004370"/>
    </source>
</evidence>
<gene>
    <name evidence="8" type="primary">atpH</name>
    <name evidence="9" type="ORF">CBW42_06740</name>
</gene>
<dbReference type="GO" id="GO:0046933">
    <property type="term" value="F:proton-transporting ATP synthase activity, rotational mechanism"/>
    <property type="evidence" value="ECO:0007669"/>
    <property type="project" value="UniProtKB-UniRule"/>
</dbReference>
<evidence type="ECO:0000256" key="8">
    <source>
        <dbReference type="HAMAP-Rule" id="MF_01416"/>
    </source>
</evidence>
<evidence type="ECO:0000256" key="2">
    <source>
        <dbReference type="ARBA" id="ARBA00022448"/>
    </source>
</evidence>
<keyword evidence="6 8" id="KW-0139">CF(1)</keyword>
<protein>
    <recommendedName>
        <fullName evidence="8">ATP synthase subunit delta</fullName>
    </recommendedName>
    <alternativeName>
        <fullName evidence="8">ATP synthase F(1) sector subunit delta</fullName>
    </alternativeName>
    <alternativeName>
        <fullName evidence="8">F-type ATPase subunit delta</fullName>
        <shortName evidence="8">F-ATPase subunit delta</shortName>
    </alternativeName>
</protein>
<dbReference type="AlphaFoldDB" id="A0A252F462"/>
<dbReference type="SUPFAM" id="SSF47928">
    <property type="entry name" value="N-terminal domain of the delta subunit of the F1F0-ATP synthase"/>
    <property type="match status" value="1"/>
</dbReference>
<keyword evidence="5 8" id="KW-0472">Membrane</keyword>
<accession>A0A252F462</accession>
<dbReference type="PANTHER" id="PTHR11910">
    <property type="entry name" value="ATP SYNTHASE DELTA CHAIN"/>
    <property type="match status" value="1"/>
</dbReference>
<dbReference type="PRINTS" id="PR00125">
    <property type="entry name" value="ATPASEDELTA"/>
</dbReference>
<dbReference type="OrthoDB" id="9802471at2"/>
<evidence type="ECO:0000313" key="10">
    <source>
        <dbReference type="Proteomes" id="UP000194903"/>
    </source>
</evidence>
<comment type="function">
    <text evidence="8">F(1)F(0) ATP synthase produces ATP from ADP in the presence of a proton or sodium gradient. F-type ATPases consist of two structural domains, F(1) containing the extramembraneous catalytic core and F(0) containing the membrane proton channel, linked together by a central stalk and a peripheral stalk. During catalysis, ATP synthesis in the catalytic domain of F(1) is coupled via a rotary mechanism of the central stalk subunits to proton translocation.</text>
</comment>
<evidence type="ECO:0000256" key="7">
    <source>
        <dbReference type="ARBA" id="ARBA00023310"/>
    </source>
</evidence>
<dbReference type="Pfam" id="PF00213">
    <property type="entry name" value="OSCP"/>
    <property type="match status" value="1"/>
</dbReference>
<keyword evidence="3 8" id="KW-0375">Hydrogen ion transport</keyword>
<dbReference type="EMBL" id="NHOC01000005">
    <property type="protein sequence ID" value="OUM20522.1"/>
    <property type="molecule type" value="Genomic_DNA"/>
</dbReference>
<organism evidence="9 10">
    <name type="scientific">Butyricicoccus porcorum</name>
    <dbReference type="NCBI Taxonomy" id="1945634"/>
    <lineage>
        <taxon>Bacteria</taxon>
        <taxon>Bacillati</taxon>
        <taxon>Bacillota</taxon>
        <taxon>Clostridia</taxon>
        <taxon>Eubacteriales</taxon>
        <taxon>Butyricicoccaceae</taxon>
        <taxon>Butyricicoccus</taxon>
    </lineage>
</organism>
<keyword evidence="4 8" id="KW-0406">Ion transport</keyword>
<dbReference type="GO" id="GO:0005886">
    <property type="term" value="C:plasma membrane"/>
    <property type="evidence" value="ECO:0007669"/>
    <property type="project" value="UniProtKB-SubCell"/>
</dbReference>
<dbReference type="NCBIfam" id="TIGR01145">
    <property type="entry name" value="ATP_synt_delta"/>
    <property type="match status" value="1"/>
</dbReference>
<dbReference type="PROSITE" id="PS00389">
    <property type="entry name" value="ATPASE_DELTA"/>
    <property type="match status" value="1"/>
</dbReference>
<evidence type="ECO:0000256" key="3">
    <source>
        <dbReference type="ARBA" id="ARBA00022781"/>
    </source>
</evidence>
<keyword evidence="2 8" id="KW-0813">Transport</keyword>
<dbReference type="GO" id="GO:0045259">
    <property type="term" value="C:proton-transporting ATP synthase complex"/>
    <property type="evidence" value="ECO:0007669"/>
    <property type="project" value="UniProtKB-KW"/>
</dbReference>
<keyword evidence="8" id="KW-1003">Cell membrane</keyword>
<keyword evidence="7 8" id="KW-0066">ATP synthesis</keyword>
<dbReference type="Proteomes" id="UP000194903">
    <property type="component" value="Unassembled WGS sequence"/>
</dbReference>
<comment type="similarity">
    <text evidence="8">Belongs to the ATPase delta chain family.</text>
</comment>
<comment type="function">
    <text evidence="8">This protein is part of the stalk that links CF(0) to CF(1). It either transmits conformational changes from CF(0) to CF(1) or is implicated in proton conduction.</text>
</comment>
<evidence type="ECO:0000256" key="5">
    <source>
        <dbReference type="ARBA" id="ARBA00023136"/>
    </source>
</evidence>
<evidence type="ECO:0000313" key="9">
    <source>
        <dbReference type="EMBL" id="OUM20522.1"/>
    </source>
</evidence>
<comment type="caution">
    <text evidence="9">The sequence shown here is derived from an EMBL/GenBank/DDBJ whole genome shotgun (WGS) entry which is preliminary data.</text>
</comment>
<keyword evidence="10" id="KW-1185">Reference proteome</keyword>
<dbReference type="InterPro" id="IPR000711">
    <property type="entry name" value="ATPase_OSCP/dsu"/>
</dbReference>
<dbReference type="InterPro" id="IPR020781">
    <property type="entry name" value="ATPase_OSCP/d_CS"/>
</dbReference>
<name>A0A252F462_9FIRM</name>
<evidence type="ECO:0000256" key="4">
    <source>
        <dbReference type="ARBA" id="ARBA00023065"/>
    </source>
</evidence>
<dbReference type="Gene3D" id="1.10.520.20">
    <property type="entry name" value="N-terminal domain of the delta subunit of the F1F0-ATP synthase"/>
    <property type="match status" value="1"/>
</dbReference>
<reference evidence="9 10" key="1">
    <citation type="submission" date="2017-05" db="EMBL/GenBank/DDBJ databases">
        <title>Butyricicoccus porcorum sp. nov. a butyrate-producing bacterium from the swine intestinal tract.</title>
        <authorList>
            <person name="Trachsel J."/>
            <person name="Humphrey S."/>
            <person name="Allen H.K."/>
        </authorList>
    </citation>
    <scope>NUCLEOTIDE SEQUENCE [LARGE SCALE GENOMIC DNA]</scope>
    <source>
        <strain evidence="9">BB10</strain>
    </source>
</reference>
<comment type="subcellular location">
    <subcellularLocation>
        <location evidence="8">Cell membrane</location>
        <topology evidence="8">Peripheral membrane protein</topology>
    </subcellularLocation>
    <subcellularLocation>
        <location evidence="1">Membrane</location>
    </subcellularLocation>
</comment>